<comment type="caution">
    <text evidence="2">The sequence shown here is derived from an EMBL/GenBank/DDBJ whole genome shotgun (WGS) entry which is preliminary data.</text>
</comment>
<protein>
    <submittedName>
        <fullName evidence="2">Uncharacterized protein</fullName>
    </submittedName>
</protein>
<sequence>MLTPAAAVAVVGGGQQQQQQIAKSPPPIGGGDHPPLSEDLLIPPPPGLPMQRTLFAWCSAVRSFILSSHHRCVLSPPPPMCPSHCPIRFIAFPAQSLPPVRRLSAAQGAKRQCHQKI</sequence>
<gene>
    <name evidence="2" type="ORF">niasHT_032591</name>
</gene>
<proteinExistence type="predicted"/>
<dbReference type="AlphaFoldDB" id="A0ABD2ISZ3"/>
<dbReference type="EMBL" id="JBICBT010001161">
    <property type="protein sequence ID" value="KAL3080415.1"/>
    <property type="molecule type" value="Genomic_DNA"/>
</dbReference>
<evidence type="ECO:0000313" key="2">
    <source>
        <dbReference type="EMBL" id="KAL3080415.1"/>
    </source>
</evidence>
<evidence type="ECO:0000256" key="1">
    <source>
        <dbReference type="SAM" id="MobiDB-lite"/>
    </source>
</evidence>
<evidence type="ECO:0000313" key="3">
    <source>
        <dbReference type="Proteomes" id="UP001620626"/>
    </source>
</evidence>
<keyword evidence="3" id="KW-1185">Reference proteome</keyword>
<feature type="compositionally biased region" description="Low complexity" evidence="1">
    <location>
        <begin position="10"/>
        <end position="20"/>
    </location>
</feature>
<organism evidence="2 3">
    <name type="scientific">Heterodera trifolii</name>
    <dbReference type="NCBI Taxonomy" id="157864"/>
    <lineage>
        <taxon>Eukaryota</taxon>
        <taxon>Metazoa</taxon>
        <taxon>Ecdysozoa</taxon>
        <taxon>Nematoda</taxon>
        <taxon>Chromadorea</taxon>
        <taxon>Rhabditida</taxon>
        <taxon>Tylenchina</taxon>
        <taxon>Tylenchomorpha</taxon>
        <taxon>Tylenchoidea</taxon>
        <taxon>Heteroderidae</taxon>
        <taxon>Heteroderinae</taxon>
        <taxon>Heterodera</taxon>
    </lineage>
</organism>
<dbReference type="Proteomes" id="UP001620626">
    <property type="component" value="Unassembled WGS sequence"/>
</dbReference>
<feature type="region of interest" description="Disordered" evidence="1">
    <location>
        <begin position="10"/>
        <end position="43"/>
    </location>
</feature>
<reference evidence="2 3" key="1">
    <citation type="submission" date="2024-10" db="EMBL/GenBank/DDBJ databases">
        <authorList>
            <person name="Kim D."/>
        </authorList>
    </citation>
    <scope>NUCLEOTIDE SEQUENCE [LARGE SCALE GENOMIC DNA]</scope>
    <source>
        <strain evidence="2">BH-2024</strain>
    </source>
</reference>
<name>A0ABD2ISZ3_9BILA</name>
<accession>A0ABD2ISZ3</accession>